<evidence type="ECO:0000256" key="1">
    <source>
        <dbReference type="SAM" id="Phobius"/>
    </source>
</evidence>
<sequence length="49" mass="5562">MPDPLFYIILLWSFGVGAGGHYMIGETFYEVVSILKDKKSQPAEQRTNN</sequence>
<keyword evidence="1" id="KW-1133">Transmembrane helix</keyword>
<accession>E9S8Y8</accession>
<evidence type="ECO:0000313" key="3">
    <source>
        <dbReference type="Proteomes" id="UP000004259"/>
    </source>
</evidence>
<keyword evidence="1" id="KW-0472">Membrane</keyword>
<proteinExistence type="predicted"/>
<organism evidence="2 3">
    <name type="scientific">Ruminococcus albus 8</name>
    <dbReference type="NCBI Taxonomy" id="246199"/>
    <lineage>
        <taxon>Bacteria</taxon>
        <taxon>Bacillati</taxon>
        <taxon>Bacillota</taxon>
        <taxon>Clostridia</taxon>
        <taxon>Eubacteriales</taxon>
        <taxon>Oscillospiraceae</taxon>
        <taxon>Ruminococcus</taxon>
    </lineage>
</organism>
<feature type="transmembrane region" description="Helical" evidence="1">
    <location>
        <begin position="6"/>
        <end position="29"/>
    </location>
</feature>
<dbReference type="Proteomes" id="UP000004259">
    <property type="component" value="Unassembled WGS sequence"/>
</dbReference>
<evidence type="ECO:0000313" key="2">
    <source>
        <dbReference type="EMBL" id="EGC04269.1"/>
    </source>
</evidence>
<keyword evidence="3" id="KW-1185">Reference proteome</keyword>
<comment type="caution">
    <text evidence="2">The sequence shown here is derived from an EMBL/GenBank/DDBJ whole genome shotgun (WGS) entry which is preliminary data.</text>
</comment>
<dbReference type="EMBL" id="ADKM02000031">
    <property type="protein sequence ID" value="EGC04269.1"/>
    <property type="molecule type" value="Genomic_DNA"/>
</dbReference>
<protein>
    <submittedName>
        <fullName evidence="2">Uncharacterized protein</fullName>
    </submittedName>
</protein>
<reference evidence="2 3" key="1">
    <citation type="submission" date="2011-02" db="EMBL/GenBank/DDBJ databases">
        <authorList>
            <person name="Nelson K.E."/>
            <person name="Sutton G."/>
            <person name="Torralba M."/>
            <person name="Durkin S."/>
            <person name="Harkins D."/>
            <person name="Montgomery R."/>
            <person name="Ziemer C."/>
            <person name="Klaassens E."/>
            <person name="Ocuiv P."/>
            <person name="Morrison M."/>
        </authorList>
    </citation>
    <scope>NUCLEOTIDE SEQUENCE [LARGE SCALE GENOMIC DNA]</scope>
    <source>
        <strain evidence="2 3">8</strain>
    </source>
</reference>
<name>E9S8Y8_RUMAL</name>
<gene>
    <name evidence="2" type="ORF">CUS_5633</name>
</gene>
<dbReference type="AlphaFoldDB" id="E9S8Y8"/>
<keyword evidence="1" id="KW-0812">Transmembrane</keyword>